<keyword evidence="3 8" id="KW-0560">Oxidoreductase</keyword>
<keyword evidence="10" id="KW-1185">Reference proteome</keyword>
<evidence type="ECO:0000313" key="8">
    <source>
        <dbReference type="EMBL" id="SUM86102.1"/>
    </source>
</evidence>
<dbReference type="GO" id="GO:0071949">
    <property type="term" value="F:FAD binding"/>
    <property type="evidence" value="ECO:0007669"/>
    <property type="project" value="InterPro"/>
</dbReference>
<dbReference type="EMBL" id="POVK01000002">
    <property type="protein sequence ID" value="NHA33156.1"/>
    <property type="molecule type" value="Genomic_DNA"/>
</dbReference>
<dbReference type="EMBL" id="UHEF01000001">
    <property type="protein sequence ID" value="SUM86102.1"/>
    <property type="molecule type" value="Genomic_DNA"/>
</dbReference>
<dbReference type="GO" id="GO:0018658">
    <property type="term" value="F:salicylate 1-monooxygenase activity"/>
    <property type="evidence" value="ECO:0007669"/>
    <property type="project" value="UniProtKB-EC"/>
</dbReference>
<evidence type="ECO:0000256" key="4">
    <source>
        <dbReference type="ARBA" id="ARBA00023033"/>
    </source>
</evidence>
<proteinExistence type="predicted"/>
<protein>
    <submittedName>
        <fullName evidence="7">FAD-dependent monooxygenase</fullName>
    </submittedName>
    <submittedName>
        <fullName evidence="8">Putative monooxygenase</fullName>
        <ecNumber evidence="8">1.14.13.1</ecNumber>
    </submittedName>
</protein>
<dbReference type="PRINTS" id="PR00420">
    <property type="entry name" value="RNGMNOXGNASE"/>
</dbReference>
<evidence type="ECO:0000313" key="10">
    <source>
        <dbReference type="Proteomes" id="UP000572988"/>
    </source>
</evidence>
<name>A0A7Z7VWP8_STASC</name>
<dbReference type="InterPro" id="IPR002938">
    <property type="entry name" value="FAD-bd"/>
</dbReference>
<evidence type="ECO:0000313" key="7">
    <source>
        <dbReference type="EMBL" id="NHA33156.1"/>
    </source>
</evidence>
<reference evidence="7 10" key="1">
    <citation type="submission" date="2018-01" db="EMBL/GenBank/DDBJ databases">
        <title>Complete genome sequence of Staphylococcus Scheliferi isolated from human.</title>
        <authorList>
            <person name="Abouelkhair M.A."/>
            <person name="Bemis D.A."/>
            <person name="Kania S.A."/>
        </authorList>
    </citation>
    <scope>NUCLEOTIDE SEQUENCE [LARGE SCALE GENOMIC DNA]</scope>
    <source>
        <strain evidence="7 10">ATCC 43808</strain>
    </source>
</reference>
<dbReference type="SUPFAM" id="SSF51905">
    <property type="entry name" value="FAD/NAD(P)-binding domain"/>
    <property type="match status" value="1"/>
</dbReference>
<dbReference type="PANTHER" id="PTHR46972:SF1">
    <property type="entry name" value="FAD DEPENDENT OXIDOREDUCTASE DOMAIN-CONTAINING PROTEIN"/>
    <property type="match status" value="1"/>
</dbReference>
<evidence type="ECO:0000313" key="9">
    <source>
        <dbReference type="Proteomes" id="UP000264146"/>
    </source>
</evidence>
<reference evidence="6 9" key="3">
    <citation type="submission" date="2020-11" db="EMBL/GenBank/DDBJ databases">
        <authorList>
            <consortium name="Pathogen Informatics"/>
        </authorList>
    </citation>
    <scope>NUCLEOTIDE SEQUENCE [LARGE SCALE GENOMIC DNA]</scope>
    <source>
        <strain evidence="6 9">NCTC12218</strain>
    </source>
</reference>
<dbReference type="PANTHER" id="PTHR46972">
    <property type="entry name" value="MONOOXYGENASE ASQM-RELATED"/>
    <property type="match status" value="1"/>
</dbReference>
<organism evidence="8">
    <name type="scientific">Staphylococcus schleiferi</name>
    <dbReference type="NCBI Taxonomy" id="1295"/>
    <lineage>
        <taxon>Bacteria</taxon>
        <taxon>Bacillati</taxon>
        <taxon>Bacillota</taxon>
        <taxon>Bacilli</taxon>
        <taxon>Bacillales</taxon>
        <taxon>Staphylococcaceae</taxon>
        <taxon>Staphylococcus</taxon>
    </lineage>
</organism>
<evidence type="ECO:0000256" key="1">
    <source>
        <dbReference type="ARBA" id="ARBA00022630"/>
    </source>
</evidence>
<keyword evidence="1" id="KW-0285">Flavoprotein</keyword>
<evidence type="ECO:0000259" key="5">
    <source>
        <dbReference type="Pfam" id="PF01494"/>
    </source>
</evidence>
<accession>A0A7Z7VWP8</accession>
<dbReference type="Proteomes" id="UP000264146">
    <property type="component" value="Chromosome"/>
</dbReference>
<keyword evidence="2" id="KW-0274">FAD</keyword>
<dbReference type="Pfam" id="PF01494">
    <property type="entry name" value="FAD_binding_3"/>
    <property type="match status" value="1"/>
</dbReference>
<gene>
    <name evidence="8" type="primary">nahG</name>
    <name evidence="7" type="ORF">C1O36_01200</name>
    <name evidence="8" type="ORF">NCTC12218_00155</name>
</gene>
<dbReference type="InterPro" id="IPR036188">
    <property type="entry name" value="FAD/NAD-bd_sf"/>
</dbReference>
<sequence length="388" mass="43826">MLKQDLQHIAIVGGGPGGLMLGRLLQQQGYNFTIYERGHRNLHSDRGGSLDIHEDSGQLPLKEAQIFEAFRTYARYDGEDTRIVKKDGTILYDEDAEGEGGRPEIDRGQLCDIILEQIDPSHIQYGYQLKSMAQQDDGRTIIHFENGETAVTDLVIGADGAFSKVRPYLTDAEPEYTGISMVEMNSDEQEHPDLLAFNKNGKVMGLGGDRAILGQRNGDGRIMAYISFKTHYDTLDQYRHLPLEDLKTKLLADFEDWADELKNYIRYSYDDIKFRRIYKLPVGLTWDTQSHVTLIGDAAHLMSPFAGEGVNMALYDAYLLAEAFKTHDNVMDILQHYEQQMNDITKGHAQESQENLERFFSENGAETMAAFFENPYDAASHTSSASQN</sequence>
<keyword evidence="4 8" id="KW-0503">Monooxygenase</keyword>
<feature type="domain" description="FAD-binding" evidence="5">
    <location>
        <begin position="9"/>
        <end position="346"/>
    </location>
</feature>
<dbReference type="AlphaFoldDB" id="A0A7Z7VWP8"/>
<dbReference type="RefSeq" id="WP_016425871.1">
    <property type="nucleotide sequence ID" value="NZ_CABKRV010000002.1"/>
</dbReference>
<reference evidence="8" key="2">
    <citation type="submission" date="2018-06" db="EMBL/GenBank/DDBJ databases">
        <authorList>
            <consortium name="Pathogen Informatics"/>
            <person name="Doyle S."/>
        </authorList>
    </citation>
    <scope>NUCLEOTIDE SEQUENCE [LARGE SCALE GENOMIC DNA]</scope>
    <source>
        <strain evidence="8">NCTC12218</strain>
    </source>
</reference>
<evidence type="ECO:0000313" key="6">
    <source>
        <dbReference type="EMBL" id="CAD7358574.1"/>
    </source>
</evidence>
<dbReference type="Proteomes" id="UP000572988">
    <property type="component" value="Unassembled WGS sequence"/>
</dbReference>
<evidence type="ECO:0000256" key="3">
    <source>
        <dbReference type="ARBA" id="ARBA00023002"/>
    </source>
</evidence>
<dbReference type="EC" id="1.14.13.1" evidence="8"/>
<dbReference type="EMBL" id="LR962863">
    <property type="protein sequence ID" value="CAD7358574.1"/>
    <property type="molecule type" value="Genomic_DNA"/>
</dbReference>
<dbReference type="Gene3D" id="3.50.50.60">
    <property type="entry name" value="FAD/NAD(P)-binding domain"/>
    <property type="match status" value="1"/>
</dbReference>
<evidence type="ECO:0000256" key="2">
    <source>
        <dbReference type="ARBA" id="ARBA00022827"/>
    </source>
</evidence>